<dbReference type="WBParaSite" id="SRAE_1000035000.1">
    <property type="protein sequence ID" value="SRAE_1000035000.1"/>
    <property type="gene ID" value="WBGene00256946"/>
</dbReference>
<protein>
    <submittedName>
        <fullName evidence="1 3">Uncharacterized protein</fullName>
    </submittedName>
</protein>
<keyword evidence="2" id="KW-1185">Reference proteome</keyword>
<evidence type="ECO:0000313" key="1">
    <source>
        <dbReference type="EMBL" id="CEF62076.1"/>
    </source>
</evidence>
<dbReference type="AlphaFoldDB" id="A0A090KXD3"/>
<name>A0A090KXD3_STRRB</name>
<sequence length="157" mass="17916">MFEKLKKIWSSSSNINSVGKLSPKPIRTKSTRNVSNIHFHELTRPTCCNEEEYIRSSSIINRPPSGSSTVDDVSLTRYNVYCAEEVHDLPTQEYIEESETPKPEESVTLTPVRRNDTPQCSDIGLLNNSNCITIVHKNYQNTKSIDHEKGKFLFLKI</sequence>
<evidence type="ECO:0000313" key="2">
    <source>
        <dbReference type="Proteomes" id="UP000035682"/>
    </source>
</evidence>
<reference evidence="3" key="2">
    <citation type="submission" date="2020-12" db="UniProtKB">
        <authorList>
            <consortium name="WormBaseParasite"/>
        </authorList>
    </citation>
    <scope>IDENTIFICATION</scope>
</reference>
<dbReference type="RefSeq" id="XP_024501278.1">
    <property type="nucleotide sequence ID" value="XM_024647173.1"/>
</dbReference>
<dbReference type="EMBL" id="LN609528">
    <property type="protein sequence ID" value="CEF62076.1"/>
    <property type="molecule type" value="Genomic_DNA"/>
</dbReference>
<dbReference type="GeneID" id="36374441"/>
<dbReference type="Proteomes" id="UP000035682">
    <property type="component" value="Unplaced"/>
</dbReference>
<organism evidence="1">
    <name type="scientific">Strongyloides ratti</name>
    <name type="common">Parasitic roundworm</name>
    <dbReference type="NCBI Taxonomy" id="34506"/>
    <lineage>
        <taxon>Eukaryota</taxon>
        <taxon>Metazoa</taxon>
        <taxon>Ecdysozoa</taxon>
        <taxon>Nematoda</taxon>
        <taxon>Chromadorea</taxon>
        <taxon>Rhabditida</taxon>
        <taxon>Tylenchina</taxon>
        <taxon>Panagrolaimomorpha</taxon>
        <taxon>Strongyloidoidea</taxon>
        <taxon>Strongyloididae</taxon>
        <taxon>Strongyloides</taxon>
    </lineage>
</organism>
<evidence type="ECO:0000313" key="4">
    <source>
        <dbReference type="WormBase" id="SRAE_1000035000"/>
    </source>
</evidence>
<evidence type="ECO:0000313" key="3">
    <source>
        <dbReference type="WBParaSite" id="SRAE_1000035000.1"/>
    </source>
</evidence>
<gene>
    <name evidence="1 3 4" type="ORF">SRAE_1000035000</name>
</gene>
<dbReference type="WormBase" id="SRAE_1000035000">
    <property type="protein sequence ID" value="SRP09980"/>
    <property type="gene ID" value="WBGene00256946"/>
</dbReference>
<dbReference type="CTD" id="36374441"/>
<accession>A0A090KXD3</accession>
<proteinExistence type="predicted"/>
<reference evidence="1 2" key="1">
    <citation type="submission" date="2014-09" db="EMBL/GenBank/DDBJ databases">
        <authorList>
            <person name="Martin A.A."/>
        </authorList>
    </citation>
    <scope>NUCLEOTIDE SEQUENCE</scope>
    <source>
        <strain evidence="2">ED321</strain>
        <strain evidence="1">ED321 Heterogonic</strain>
    </source>
</reference>